<dbReference type="InterPro" id="IPR010766">
    <property type="entry name" value="DRTGG"/>
</dbReference>
<keyword evidence="9" id="KW-0129">CBS domain</keyword>
<dbReference type="Pfam" id="PF02833">
    <property type="entry name" value="DHHA2"/>
    <property type="match status" value="1"/>
</dbReference>
<dbReference type="InterPro" id="IPR038763">
    <property type="entry name" value="DHH_sf"/>
</dbReference>
<keyword evidence="6" id="KW-0464">Manganese</keyword>
<organism evidence="11 12">
    <name type="scientific">Rubripirellula lacrimiformis</name>
    <dbReference type="NCBI Taxonomy" id="1930273"/>
    <lineage>
        <taxon>Bacteria</taxon>
        <taxon>Pseudomonadati</taxon>
        <taxon>Planctomycetota</taxon>
        <taxon>Planctomycetia</taxon>
        <taxon>Pirellulales</taxon>
        <taxon>Pirellulaceae</taxon>
        <taxon>Rubripirellula</taxon>
    </lineage>
</organism>
<keyword evidence="4" id="KW-0479">Metal-binding</keyword>
<comment type="catalytic activity">
    <reaction evidence="8">
        <text>diphosphate + H2O = 2 phosphate + H(+)</text>
        <dbReference type="Rhea" id="RHEA:24576"/>
        <dbReference type="ChEBI" id="CHEBI:15377"/>
        <dbReference type="ChEBI" id="CHEBI:15378"/>
        <dbReference type="ChEBI" id="CHEBI:33019"/>
        <dbReference type="ChEBI" id="CHEBI:43474"/>
        <dbReference type="EC" id="3.6.1.1"/>
    </reaction>
</comment>
<dbReference type="NCBIfam" id="NF011448">
    <property type="entry name" value="PRK14869.2-4"/>
    <property type="match status" value="1"/>
</dbReference>
<dbReference type="AlphaFoldDB" id="A0A517NLC3"/>
<dbReference type="Pfam" id="PF01368">
    <property type="entry name" value="DHH"/>
    <property type="match status" value="1"/>
</dbReference>
<dbReference type="CDD" id="cd02205">
    <property type="entry name" value="CBS_pair_SF"/>
    <property type="match status" value="1"/>
</dbReference>
<name>A0A517NLC3_9BACT</name>
<dbReference type="RefSeq" id="WP_145176582.1">
    <property type="nucleotide sequence ID" value="NZ_CP036525.1"/>
</dbReference>
<dbReference type="Pfam" id="PF00571">
    <property type="entry name" value="CBS"/>
    <property type="match status" value="2"/>
</dbReference>
<dbReference type="GO" id="GO:0046872">
    <property type="term" value="F:metal ion binding"/>
    <property type="evidence" value="ECO:0007669"/>
    <property type="project" value="UniProtKB-KW"/>
</dbReference>
<evidence type="ECO:0000256" key="6">
    <source>
        <dbReference type="ARBA" id="ARBA00023211"/>
    </source>
</evidence>
<sequence length="552" mass="61443">MSLFVFGHRNPDTDAICSALAYADFLRRTTRPDAIAACCGTPNQRTEFALKKAKVQHPRIIMDIRPELEDVCNRDTIVARKDDVFYDVYQRMNAHEVRSIPVLDDEDKVVGIVTLLDLLELMLQGGVDPVRSRQVTSTLEKVVSVVGGSFQHVVEPERIDDFVVTVGAMSAGGFTERMRQFPAERLLVVSGDRPSIQLPALEMGVRAMVVTGGYELSSGLMQLAKAQGVSIITSPFDTATTTMRIKAAQRIDSIIETNFIKLSSKMPVESARSHVFRSPQTIFPVVDGDELIGVISKSDLVNPPKTEIVLVDHNEISQAVQGAEDANIVEVLDHHRLGGSLKSNHPMRFYMEPVGSTCTLVAKMFQRAGINPSPGIALCMASGMISDTLYLRSPTTTDTDRDMLQWLEQLCEVEMDEYANEFFQVGSALRSCTPEEVVREDCKEFEESGRRFSISQIEEIGFDLFWQRKDELTKALEDLASESNLEFSALLITDIASNGSLLLMSSEPDGWEEINYPQLEDMLYELEQVVSRKKQLLPLIISLLDSTPAHNN</sequence>
<dbReference type="Gene3D" id="3.40.1390.20">
    <property type="entry name" value="HprK N-terminal domain-like"/>
    <property type="match status" value="1"/>
</dbReference>
<feature type="domain" description="CBS" evidence="10">
    <location>
        <begin position="72"/>
        <end position="130"/>
    </location>
</feature>
<feature type="domain" description="CBS" evidence="10">
    <location>
        <begin position="255"/>
        <end position="310"/>
    </location>
</feature>
<dbReference type="EMBL" id="CP036525">
    <property type="protein sequence ID" value="QDT07930.1"/>
    <property type="molecule type" value="Genomic_DNA"/>
</dbReference>
<dbReference type="OrthoDB" id="9766150at2"/>
<dbReference type="GO" id="GO:0005737">
    <property type="term" value="C:cytoplasm"/>
    <property type="evidence" value="ECO:0007669"/>
    <property type="project" value="InterPro"/>
</dbReference>
<evidence type="ECO:0000256" key="1">
    <source>
        <dbReference type="ARBA" id="ARBA00001936"/>
    </source>
</evidence>
<evidence type="ECO:0000256" key="3">
    <source>
        <dbReference type="ARBA" id="ARBA00012146"/>
    </source>
</evidence>
<reference evidence="11 12" key="1">
    <citation type="submission" date="2019-02" db="EMBL/GenBank/DDBJ databases">
        <title>Deep-cultivation of Planctomycetes and their phenomic and genomic characterization uncovers novel biology.</title>
        <authorList>
            <person name="Wiegand S."/>
            <person name="Jogler M."/>
            <person name="Boedeker C."/>
            <person name="Pinto D."/>
            <person name="Vollmers J."/>
            <person name="Rivas-Marin E."/>
            <person name="Kohn T."/>
            <person name="Peeters S.H."/>
            <person name="Heuer A."/>
            <person name="Rast P."/>
            <person name="Oberbeckmann S."/>
            <person name="Bunk B."/>
            <person name="Jeske O."/>
            <person name="Meyerdierks A."/>
            <person name="Storesund J.E."/>
            <person name="Kallscheuer N."/>
            <person name="Luecker S."/>
            <person name="Lage O.M."/>
            <person name="Pohl T."/>
            <person name="Merkel B.J."/>
            <person name="Hornburger P."/>
            <person name="Mueller R.-W."/>
            <person name="Bruemmer F."/>
            <person name="Labrenz M."/>
            <person name="Spormann A.M."/>
            <person name="Op den Camp H."/>
            <person name="Overmann J."/>
            <person name="Amann R."/>
            <person name="Jetten M.S.M."/>
            <person name="Mascher T."/>
            <person name="Medema M.H."/>
            <person name="Devos D.P."/>
            <person name="Kaster A.-K."/>
            <person name="Ovreas L."/>
            <person name="Rohde M."/>
            <person name="Galperin M.Y."/>
            <person name="Jogler C."/>
        </authorList>
    </citation>
    <scope>NUCLEOTIDE SEQUENCE [LARGE SCALE GENOMIC DNA]</scope>
    <source>
        <strain evidence="11 12">K22_7</strain>
    </source>
</reference>
<evidence type="ECO:0000256" key="8">
    <source>
        <dbReference type="ARBA" id="ARBA00047820"/>
    </source>
</evidence>
<protein>
    <recommendedName>
        <fullName evidence="3">inorganic diphosphatase</fullName>
        <ecNumber evidence="3">3.6.1.1</ecNumber>
    </recommendedName>
    <alternativeName>
        <fullName evidence="7">Pyrophosphate phospho-hydrolase</fullName>
    </alternativeName>
</protein>
<dbReference type="PANTHER" id="PTHR12112">
    <property type="entry name" value="BNIP - RELATED"/>
    <property type="match status" value="1"/>
</dbReference>
<dbReference type="NCBIfam" id="NF011443">
    <property type="entry name" value="PRK14869.1-5"/>
    <property type="match status" value="1"/>
</dbReference>
<accession>A0A517NLC3</accession>
<evidence type="ECO:0000256" key="9">
    <source>
        <dbReference type="PROSITE-ProRule" id="PRU00703"/>
    </source>
</evidence>
<evidence type="ECO:0000256" key="4">
    <source>
        <dbReference type="ARBA" id="ARBA00022723"/>
    </source>
</evidence>
<evidence type="ECO:0000256" key="2">
    <source>
        <dbReference type="ARBA" id="ARBA00011643"/>
    </source>
</evidence>
<dbReference type="NCBIfam" id="NF011445">
    <property type="entry name" value="PRK14869.2-1"/>
    <property type="match status" value="1"/>
</dbReference>
<dbReference type="SUPFAM" id="SSF54631">
    <property type="entry name" value="CBS-domain pair"/>
    <property type="match status" value="1"/>
</dbReference>
<dbReference type="EC" id="3.6.1.1" evidence="3"/>
<dbReference type="SUPFAM" id="SSF75138">
    <property type="entry name" value="HprK N-terminal domain-like"/>
    <property type="match status" value="1"/>
</dbReference>
<dbReference type="InterPro" id="IPR046342">
    <property type="entry name" value="CBS_dom_sf"/>
</dbReference>
<comment type="subunit">
    <text evidence="2">Homohexamer.</text>
</comment>
<evidence type="ECO:0000256" key="7">
    <source>
        <dbReference type="ARBA" id="ARBA00032535"/>
    </source>
</evidence>
<gene>
    <name evidence="11" type="ORF">K227x_63590</name>
</gene>
<dbReference type="InterPro" id="IPR001667">
    <property type="entry name" value="DDH_dom"/>
</dbReference>
<dbReference type="InterPro" id="IPR038222">
    <property type="entry name" value="DHHA2_dom_sf"/>
</dbReference>
<dbReference type="SMART" id="SM01131">
    <property type="entry name" value="DHHA2"/>
    <property type="match status" value="1"/>
</dbReference>
<dbReference type="SMART" id="SM00116">
    <property type="entry name" value="CBS"/>
    <property type="match status" value="2"/>
</dbReference>
<dbReference type="InterPro" id="IPR028979">
    <property type="entry name" value="Ser_kin/Pase_Hpr-like_N_sf"/>
</dbReference>
<evidence type="ECO:0000313" key="12">
    <source>
        <dbReference type="Proteomes" id="UP000318538"/>
    </source>
</evidence>
<dbReference type="InterPro" id="IPR004097">
    <property type="entry name" value="DHHA2"/>
</dbReference>
<dbReference type="Gene3D" id="3.90.1640.10">
    <property type="entry name" value="inorganic pyrophosphatase (n-terminal core)"/>
    <property type="match status" value="2"/>
</dbReference>
<dbReference type="PANTHER" id="PTHR12112:SF22">
    <property type="entry name" value="MANGANESE-DEPENDENT INORGANIC PYROPHOSPHATASE-RELATED"/>
    <property type="match status" value="1"/>
</dbReference>
<comment type="cofactor">
    <cofactor evidence="1">
        <name>Mn(2+)</name>
        <dbReference type="ChEBI" id="CHEBI:29035"/>
    </cofactor>
</comment>
<proteinExistence type="predicted"/>
<dbReference type="InterPro" id="IPR000644">
    <property type="entry name" value="CBS_dom"/>
</dbReference>
<dbReference type="PROSITE" id="PS51371">
    <property type="entry name" value="CBS"/>
    <property type="match status" value="2"/>
</dbReference>
<dbReference type="Proteomes" id="UP000318538">
    <property type="component" value="Chromosome"/>
</dbReference>
<dbReference type="SUPFAM" id="SSF64182">
    <property type="entry name" value="DHH phosphoesterases"/>
    <property type="match status" value="1"/>
</dbReference>
<evidence type="ECO:0000256" key="5">
    <source>
        <dbReference type="ARBA" id="ARBA00022801"/>
    </source>
</evidence>
<keyword evidence="12" id="KW-1185">Reference proteome</keyword>
<dbReference type="FunFam" id="3.90.1640.10:FF:000001">
    <property type="entry name" value="Probable manganese-dependent inorganic pyrophosphatase"/>
    <property type="match status" value="1"/>
</dbReference>
<dbReference type="GO" id="GO:0004427">
    <property type="term" value="F:inorganic diphosphate phosphatase activity"/>
    <property type="evidence" value="ECO:0007669"/>
    <property type="project" value="UniProtKB-EC"/>
</dbReference>
<dbReference type="Gene3D" id="3.10.310.20">
    <property type="entry name" value="DHHA2 domain"/>
    <property type="match status" value="1"/>
</dbReference>
<evidence type="ECO:0000313" key="11">
    <source>
        <dbReference type="EMBL" id="QDT07930.1"/>
    </source>
</evidence>
<dbReference type="Pfam" id="PF07085">
    <property type="entry name" value="DRTGG"/>
    <property type="match status" value="1"/>
</dbReference>
<dbReference type="KEGG" id="rlc:K227x_63590"/>
<keyword evidence="5 11" id="KW-0378">Hydrolase</keyword>
<evidence type="ECO:0000259" key="10">
    <source>
        <dbReference type="PROSITE" id="PS51371"/>
    </source>
</evidence>